<accession>A0A8A3S8H6</accession>
<evidence type="ECO:0000313" key="7">
    <source>
        <dbReference type="EMBL" id="QSZ68149.1"/>
    </source>
</evidence>
<keyword evidence="2 5" id="KW-0812">Transmembrane</keyword>
<dbReference type="SUPFAM" id="SSF52091">
    <property type="entry name" value="SpoIIaa-like"/>
    <property type="match status" value="1"/>
</dbReference>
<evidence type="ECO:0000256" key="2">
    <source>
        <dbReference type="ARBA" id="ARBA00022692"/>
    </source>
</evidence>
<feature type="transmembrane region" description="Helical" evidence="5">
    <location>
        <begin position="145"/>
        <end position="162"/>
    </location>
</feature>
<feature type="domain" description="STAS" evidence="6">
    <location>
        <begin position="386"/>
        <end position="476"/>
    </location>
</feature>
<dbReference type="GO" id="GO:0016020">
    <property type="term" value="C:membrane"/>
    <property type="evidence" value="ECO:0007669"/>
    <property type="project" value="UniProtKB-SubCell"/>
</dbReference>
<keyword evidence="8" id="KW-1185">Reference proteome</keyword>
<dbReference type="InterPro" id="IPR052706">
    <property type="entry name" value="Membrane-Transporter-like"/>
</dbReference>
<evidence type="ECO:0000256" key="3">
    <source>
        <dbReference type="ARBA" id="ARBA00022989"/>
    </source>
</evidence>
<feature type="transmembrane region" description="Helical" evidence="5">
    <location>
        <begin position="348"/>
        <end position="378"/>
    </location>
</feature>
<dbReference type="InterPro" id="IPR036513">
    <property type="entry name" value="STAS_dom_sf"/>
</dbReference>
<dbReference type="EMBL" id="CP036172">
    <property type="protein sequence ID" value="QSZ68149.1"/>
    <property type="molecule type" value="Genomic_DNA"/>
</dbReference>
<organism evidence="7 8">
    <name type="scientific">Methanofollis aquaemaris</name>
    <dbReference type="NCBI Taxonomy" id="126734"/>
    <lineage>
        <taxon>Archaea</taxon>
        <taxon>Methanobacteriati</taxon>
        <taxon>Methanobacteriota</taxon>
        <taxon>Stenosarchaea group</taxon>
        <taxon>Methanomicrobia</taxon>
        <taxon>Methanomicrobiales</taxon>
        <taxon>Methanomicrobiaceae</taxon>
        <taxon>Methanofollis</taxon>
    </lineage>
</organism>
<feature type="transmembrane region" description="Helical" evidence="5">
    <location>
        <begin position="214"/>
        <end position="237"/>
    </location>
</feature>
<protein>
    <submittedName>
        <fullName evidence="7">SulP family inorganic anion transporter</fullName>
    </submittedName>
</protein>
<comment type="subcellular location">
    <subcellularLocation>
        <location evidence="1">Membrane</location>
        <topology evidence="1">Multi-pass membrane protein</topology>
    </subcellularLocation>
</comment>
<evidence type="ECO:0000259" key="6">
    <source>
        <dbReference type="PROSITE" id="PS50801"/>
    </source>
</evidence>
<dbReference type="InterPro" id="IPR018045">
    <property type="entry name" value="S04_transporter_CS"/>
</dbReference>
<feature type="transmembrane region" description="Helical" evidence="5">
    <location>
        <begin position="87"/>
        <end position="105"/>
    </location>
</feature>
<sequence>MHALKTTWLSNVRGDTLAGMTVALALIPEAIAFSIIAGVDPMVGLYASFCIAIVIAFAGGRPGMISAATGSMALVMVILVRDYGLEYLLAATVLTGVIQVVLGRLRVGRFIRFIPYSVVLGFVNSLAILIFLAQVPFLIGASPAVYIIAAATIATIVLLPRITTAVPPALVAIVAATAAAIGLNLDILTVGGMGNITQTLPAFHLPAVPLTLDTLWIILPYSVTLVIVGIIESLLTASIIDEMTETESDKDREVQGQGLANCVAGFFGGMAGCAMIGQSVINVKSGGSGRLSTLVAGLFLIFLIIVLGDIVARIPMAALVGVMVMVAVGTFEWQSIRDLPKIPRGDAAVMLLTVAIVVSTHDLAKGVIAGVVLAALIFGWKISVISATSTTREDGVKVYTVKGQLFFGTMSGFQDLFDYAGDPERVRIDFSHSHIWDQSGVEAITRVVHRYQQHGTSVYVIGLNPESQETLDRGFS</sequence>
<reference evidence="7" key="2">
    <citation type="submission" date="2019-02" db="EMBL/GenBank/DDBJ databases">
        <authorList>
            <person name="Chen S.-C."/>
            <person name="Chien H.-H."/>
            <person name="Lai M.-C."/>
        </authorList>
    </citation>
    <scope>NUCLEOTIDE SEQUENCE</scope>
    <source>
        <strain evidence="7">N2F9704</strain>
    </source>
</reference>
<dbReference type="PROSITE" id="PS01130">
    <property type="entry name" value="SLC26A"/>
    <property type="match status" value="1"/>
</dbReference>
<dbReference type="PANTHER" id="PTHR43310:SF1">
    <property type="entry name" value="SULFATE TRANSPORTER YBAR-RELATED"/>
    <property type="match status" value="1"/>
</dbReference>
<feature type="transmembrane region" description="Helical" evidence="5">
    <location>
        <begin position="318"/>
        <end position="336"/>
    </location>
</feature>
<dbReference type="KEGG" id="maqe:RJ40_11925"/>
<reference evidence="7" key="1">
    <citation type="journal article" date="2001" name="Int. J. Syst. Evol. Microbiol.">
        <title>Methanofollis aquaemaris sp. nov., a methanogen isolated from an aquaculture fish pond.</title>
        <authorList>
            <person name="Lai M.C."/>
            <person name="Chen S.C."/>
        </authorList>
    </citation>
    <scope>NUCLEOTIDE SEQUENCE</scope>
    <source>
        <strain evidence="7">N2F9704</strain>
    </source>
</reference>
<feature type="transmembrane region" description="Helical" evidence="5">
    <location>
        <begin position="169"/>
        <end position="194"/>
    </location>
</feature>
<dbReference type="AlphaFoldDB" id="A0A8A3S8H6"/>
<evidence type="ECO:0000256" key="5">
    <source>
        <dbReference type="SAM" id="Phobius"/>
    </source>
</evidence>
<dbReference type="PANTHER" id="PTHR43310">
    <property type="entry name" value="SULFATE TRANSPORTER YBAR-RELATED"/>
    <property type="match status" value="1"/>
</dbReference>
<dbReference type="CDD" id="cd07042">
    <property type="entry name" value="STAS_SulP_like_sulfate_transporter"/>
    <property type="match status" value="1"/>
</dbReference>
<dbReference type="Pfam" id="PF00916">
    <property type="entry name" value="Sulfate_transp"/>
    <property type="match status" value="2"/>
</dbReference>
<dbReference type="GeneID" id="76425087"/>
<dbReference type="Pfam" id="PF01740">
    <property type="entry name" value="STAS"/>
    <property type="match status" value="1"/>
</dbReference>
<feature type="transmembrane region" description="Helical" evidence="5">
    <location>
        <begin position="117"/>
        <end position="139"/>
    </location>
</feature>
<evidence type="ECO:0000256" key="1">
    <source>
        <dbReference type="ARBA" id="ARBA00004141"/>
    </source>
</evidence>
<feature type="transmembrane region" description="Helical" evidence="5">
    <location>
        <begin position="258"/>
        <end position="281"/>
    </location>
</feature>
<dbReference type="GO" id="GO:0008271">
    <property type="term" value="F:secondary active sulfate transmembrane transporter activity"/>
    <property type="evidence" value="ECO:0007669"/>
    <property type="project" value="InterPro"/>
</dbReference>
<dbReference type="Gene3D" id="3.30.750.24">
    <property type="entry name" value="STAS domain"/>
    <property type="match status" value="1"/>
</dbReference>
<dbReference type="RefSeq" id="WP_265581092.1">
    <property type="nucleotide sequence ID" value="NZ_CP036172.1"/>
</dbReference>
<dbReference type="PROSITE" id="PS50801">
    <property type="entry name" value="STAS"/>
    <property type="match status" value="1"/>
</dbReference>
<evidence type="ECO:0000313" key="8">
    <source>
        <dbReference type="Proteomes" id="UP001042704"/>
    </source>
</evidence>
<name>A0A8A3S8H6_9EURY</name>
<proteinExistence type="predicted"/>
<feature type="transmembrane region" description="Helical" evidence="5">
    <location>
        <begin position="42"/>
        <end position="59"/>
    </location>
</feature>
<keyword evidence="4 5" id="KW-0472">Membrane</keyword>
<dbReference type="InterPro" id="IPR011547">
    <property type="entry name" value="SLC26A/SulP_dom"/>
</dbReference>
<dbReference type="Proteomes" id="UP001042704">
    <property type="component" value="Chromosome"/>
</dbReference>
<gene>
    <name evidence="7" type="ORF">RJ40_11925</name>
</gene>
<feature type="transmembrane region" description="Helical" evidence="5">
    <location>
        <begin position="293"/>
        <end position="311"/>
    </location>
</feature>
<evidence type="ECO:0000256" key="4">
    <source>
        <dbReference type="ARBA" id="ARBA00023136"/>
    </source>
</evidence>
<dbReference type="InterPro" id="IPR002645">
    <property type="entry name" value="STAS_dom"/>
</dbReference>
<keyword evidence="3 5" id="KW-1133">Transmembrane helix</keyword>